<dbReference type="PANTHER" id="PTHR12843:SF5">
    <property type="entry name" value="EEF1A LYSINE METHYLTRANSFERASE 2"/>
    <property type="match status" value="1"/>
</dbReference>
<dbReference type="EC" id="2.1.1.-" evidence="5"/>
<evidence type="ECO:0000256" key="4">
    <source>
        <dbReference type="ARBA" id="ARBA00022691"/>
    </source>
</evidence>
<evidence type="ECO:0000256" key="5">
    <source>
        <dbReference type="HAMAP-Rule" id="MF_03188"/>
    </source>
</evidence>
<keyword evidence="1 5" id="KW-0963">Cytoplasm</keyword>
<accession>A0A8H4VER9</accession>
<dbReference type="EMBL" id="JAACLJ010000002">
    <property type="protein sequence ID" value="KAF4591565.1"/>
    <property type="molecule type" value="Genomic_DNA"/>
</dbReference>
<organism evidence="7 8">
    <name type="scientific">Ophiocordyceps camponoti-floridani</name>
    <dbReference type="NCBI Taxonomy" id="2030778"/>
    <lineage>
        <taxon>Eukaryota</taxon>
        <taxon>Fungi</taxon>
        <taxon>Dikarya</taxon>
        <taxon>Ascomycota</taxon>
        <taxon>Pezizomycotina</taxon>
        <taxon>Sordariomycetes</taxon>
        <taxon>Hypocreomycetidae</taxon>
        <taxon>Hypocreales</taxon>
        <taxon>Ophiocordycipitaceae</taxon>
        <taxon>Ophiocordyceps</taxon>
    </lineage>
</organism>
<dbReference type="InterPro" id="IPR026635">
    <property type="entry name" value="Efm4/METTL10"/>
</dbReference>
<comment type="function">
    <text evidence="5">S-adenosyl-L-methionine-dependent protein-lysine N-methyltransferase that mono- and dimethylates elongation factor 1-alpha at 'Lys-316'. May play a role in intracellular transport.</text>
</comment>
<dbReference type="InterPro" id="IPR029063">
    <property type="entry name" value="SAM-dependent_MTases_sf"/>
</dbReference>
<evidence type="ECO:0000256" key="3">
    <source>
        <dbReference type="ARBA" id="ARBA00022679"/>
    </source>
</evidence>
<dbReference type="HAMAP" id="MF_03188">
    <property type="entry name" value="Methyltr_EFM4"/>
    <property type="match status" value="1"/>
</dbReference>
<keyword evidence="4 5" id="KW-0949">S-adenosyl-L-methionine</keyword>
<comment type="similarity">
    <text evidence="5">Belongs to the class I-like SAM-binding methyltransferase superfamily. EFM4 family.</text>
</comment>
<evidence type="ECO:0000313" key="7">
    <source>
        <dbReference type="EMBL" id="KAF4591565.1"/>
    </source>
</evidence>
<comment type="subcellular location">
    <subcellularLocation>
        <location evidence="5">Cytoplasm</location>
    </subcellularLocation>
</comment>
<dbReference type="SUPFAM" id="SSF53335">
    <property type="entry name" value="S-adenosyl-L-methionine-dependent methyltransferases"/>
    <property type="match status" value="1"/>
</dbReference>
<name>A0A8H4VER9_9HYPO</name>
<dbReference type="GO" id="GO:0016279">
    <property type="term" value="F:protein-lysine N-methyltransferase activity"/>
    <property type="evidence" value="ECO:0007669"/>
    <property type="project" value="UniProtKB-UniRule"/>
</dbReference>
<evidence type="ECO:0000313" key="8">
    <source>
        <dbReference type="Proteomes" id="UP000562929"/>
    </source>
</evidence>
<gene>
    <name evidence="5" type="primary">EFM4</name>
    <name evidence="7" type="ORF">GQ602_001864</name>
</gene>
<keyword evidence="8" id="KW-1185">Reference proteome</keyword>
<dbReference type="GO" id="GO:0016192">
    <property type="term" value="P:vesicle-mediated transport"/>
    <property type="evidence" value="ECO:0007669"/>
    <property type="project" value="UniProtKB-UniRule"/>
</dbReference>
<dbReference type="Gene3D" id="3.40.50.150">
    <property type="entry name" value="Vaccinia Virus protein VP39"/>
    <property type="match status" value="1"/>
</dbReference>
<dbReference type="CDD" id="cd02440">
    <property type="entry name" value="AdoMet_MTases"/>
    <property type="match status" value="1"/>
</dbReference>
<dbReference type="Pfam" id="PF13847">
    <property type="entry name" value="Methyltransf_31"/>
    <property type="match status" value="1"/>
</dbReference>
<evidence type="ECO:0000256" key="1">
    <source>
        <dbReference type="ARBA" id="ARBA00022490"/>
    </source>
</evidence>
<keyword evidence="3 5" id="KW-0808">Transferase</keyword>
<sequence length="233" mass="25170">MASEKDTPASLSPSELGTKEYWDNLYAHELQNHSLSPTDTGTVWFSETDALQKMTSLATTHTPQPKHTATLLDLGCGNNTLLRTLRTQGWTGRALGVDYSEDSVELARRVGASSSGAAVEVAVWDVLHGPMDVVLVDGGGGWDVVFDKGTFDAVSLASCAPCDAYVARVGRLVRAPGGIFVITSCNWTEDELIRWFARDDSALFEVAGTACYRSFSFGGHKGQAVSTVCFRRR</sequence>
<reference evidence="7 8" key="1">
    <citation type="journal article" date="2020" name="G3 (Bethesda)">
        <title>Genetic Underpinnings of Host Manipulation by Ophiocordyceps as Revealed by Comparative Transcriptomics.</title>
        <authorList>
            <person name="Will I."/>
            <person name="Das B."/>
            <person name="Trinh T."/>
            <person name="Brachmann A."/>
            <person name="Ohm R.A."/>
            <person name="de Bekker C."/>
        </authorList>
    </citation>
    <scope>NUCLEOTIDE SEQUENCE [LARGE SCALE GENOMIC DNA]</scope>
    <source>
        <strain evidence="7 8">EC05</strain>
    </source>
</reference>
<dbReference type="GO" id="GO:0032259">
    <property type="term" value="P:methylation"/>
    <property type="evidence" value="ECO:0007669"/>
    <property type="project" value="UniProtKB-KW"/>
</dbReference>
<protein>
    <recommendedName>
        <fullName evidence="5">Protein-lysine N-methyltransferase EFM4</fullName>
        <ecNumber evidence="5">2.1.1.-</ecNumber>
    </recommendedName>
    <alternativeName>
        <fullName evidence="5">Elongation factor methyltransferase 4</fullName>
    </alternativeName>
</protein>
<proteinExistence type="inferred from homology"/>
<dbReference type="GO" id="GO:0005737">
    <property type="term" value="C:cytoplasm"/>
    <property type="evidence" value="ECO:0007669"/>
    <property type="project" value="UniProtKB-SubCell"/>
</dbReference>
<keyword evidence="2 5" id="KW-0489">Methyltransferase</keyword>
<evidence type="ECO:0000256" key="2">
    <source>
        <dbReference type="ARBA" id="ARBA00022603"/>
    </source>
</evidence>
<dbReference type="PANTHER" id="PTHR12843">
    <property type="entry name" value="PROTEIN-LYSINE N-METHYLTRANSFERASE METTL10"/>
    <property type="match status" value="1"/>
</dbReference>
<feature type="domain" description="Methyltransferase" evidence="6">
    <location>
        <begin position="69"/>
        <end position="202"/>
    </location>
</feature>
<dbReference type="Proteomes" id="UP000562929">
    <property type="component" value="Unassembled WGS sequence"/>
</dbReference>
<evidence type="ECO:0000259" key="6">
    <source>
        <dbReference type="Pfam" id="PF13847"/>
    </source>
</evidence>
<dbReference type="AlphaFoldDB" id="A0A8H4VER9"/>
<comment type="caution">
    <text evidence="7">The sequence shown here is derived from an EMBL/GenBank/DDBJ whole genome shotgun (WGS) entry which is preliminary data.</text>
</comment>
<dbReference type="OrthoDB" id="10069295at2759"/>
<keyword evidence="5" id="KW-0813">Transport</keyword>
<dbReference type="InterPro" id="IPR025714">
    <property type="entry name" value="Methyltranfer_dom"/>
</dbReference>